<dbReference type="InterPro" id="IPR019587">
    <property type="entry name" value="Polyketide_cyclase/dehydratase"/>
</dbReference>
<dbReference type="Gene3D" id="3.30.530.20">
    <property type="match status" value="1"/>
</dbReference>
<dbReference type="OrthoDB" id="4483486at2"/>
<evidence type="ECO:0000313" key="1">
    <source>
        <dbReference type="EMBL" id="SEG86899.1"/>
    </source>
</evidence>
<dbReference type="InterPro" id="IPR023393">
    <property type="entry name" value="START-like_dom_sf"/>
</dbReference>
<accession>A0A1H6DNQ0</accession>
<keyword evidence="2" id="KW-1185">Reference proteome</keyword>
<dbReference type="Proteomes" id="UP000236754">
    <property type="component" value="Unassembled WGS sequence"/>
</dbReference>
<sequence length="156" mass="17119">MAVRHQLIERSPQQVWTVLAEPARYPEWVVGVAGSAPGRGDWPRVGSDLRYRVVLGPWKGDGRTVVRRSEAPHLLELEADSGVLGTARIAVEVRPWGEQDSLVIVDEHPLRGAAGSLHNVAVDAFIQIRHRSMLKRLANVVERSAPRGPAPGQPHS</sequence>
<dbReference type="AlphaFoldDB" id="A0A1H6DNQ0"/>
<dbReference type="SUPFAM" id="SSF55961">
    <property type="entry name" value="Bet v1-like"/>
    <property type="match status" value="1"/>
</dbReference>
<evidence type="ECO:0000313" key="2">
    <source>
        <dbReference type="Proteomes" id="UP000236754"/>
    </source>
</evidence>
<dbReference type="RefSeq" id="WP_103889288.1">
    <property type="nucleotide sequence ID" value="NZ_FNVU01000018.1"/>
</dbReference>
<gene>
    <name evidence="1" type="ORF">SAMN05216223_1182</name>
</gene>
<dbReference type="Pfam" id="PF10604">
    <property type="entry name" value="Polyketide_cyc2"/>
    <property type="match status" value="1"/>
</dbReference>
<proteinExistence type="predicted"/>
<dbReference type="EMBL" id="FNVU01000018">
    <property type="protein sequence ID" value="SEG86899.1"/>
    <property type="molecule type" value="Genomic_DNA"/>
</dbReference>
<reference evidence="1 2" key="1">
    <citation type="submission" date="2016-10" db="EMBL/GenBank/DDBJ databases">
        <authorList>
            <person name="de Groot N.N."/>
        </authorList>
    </citation>
    <scope>NUCLEOTIDE SEQUENCE [LARGE SCALE GENOMIC DNA]</scope>
    <source>
        <strain evidence="1 2">CGMCC 4.2023</strain>
    </source>
</reference>
<organism evidence="1 2">
    <name type="scientific">Actinacidiphila yanglinensis</name>
    <dbReference type="NCBI Taxonomy" id="310779"/>
    <lineage>
        <taxon>Bacteria</taxon>
        <taxon>Bacillati</taxon>
        <taxon>Actinomycetota</taxon>
        <taxon>Actinomycetes</taxon>
        <taxon>Kitasatosporales</taxon>
        <taxon>Streptomycetaceae</taxon>
        <taxon>Actinacidiphila</taxon>
    </lineage>
</organism>
<dbReference type="CDD" id="cd07812">
    <property type="entry name" value="SRPBCC"/>
    <property type="match status" value="1"/>
</dbReference>
<name>A0A1H6DNQ0_9ACTN</name>
<protein>
    <submittedName>
        <fullName evidence="1">Polyketide cyclase / dehydrase and lipid transport</fullName>
    </submittedName>
</protein>